<reference evidence="1" key="2">
    <citation type="submission" date="2019-01" db="UniProtKB">
        <authorList>
            <consortium name="EnsemblPlants"/>
        </authorList>
    </citation>
    <scope>IDENTIFICATION</scope>
    <source>
        <strain evidence="1">cv. Heinz 1706</strain>
    </source>
</reference>
<protein>
    <submittedName>
        <fullName evidence="1">Uncharacterized protein</fullName>
    </submittedName>
</protein>
<evidence type="ECO:0000313" key="2">
    <source>
        <dbReference type="Proteomes" id="UP000004994"/>
    </source>
</evidence>
<accession>A0A3Q7GKX4</accession>
<name>A0A3Q7GKX4_SOLLC</name>
<sequence>MSKSKKWSSVDGIQLLNTCIEWTISSVLSKKGSLCEMLIYKANVATPPPMSSPILIVPGFFTASTSSIEKSRPAPFVDNQRLFSLPLRSKQSLQSSNDFCDFTLLMRHS</sequence>
<evidence type="ECO:0000313" key="1">
    <source>
        <dbReference type="EnsemblPlants" id="Solyc05g051215.1.1"/>
    </source>
</evidence>
<dbReference type="InParanoid" id="A0A3Q7GKX4"/>
<dbReference type="Proteomes" id="UP000004994">
    <property type="component" value="Chromosome 5"/>
</dbReference>
<proteinExistence type="predicted"/>
<dbReference type="Gramene" id="Solyc05g051215.1.1">
    <property type="protein sequence ID" value="Solyc05g051215.1.1"/>
    <property type="gene ID" value="Solyc05g051215.1"/>
</dbReference>
<organism evidence="1">
    <name type="scientific">Solanum lycopersicum</name>
    <name type="common">Tomato</name>
    <name type="synonym">Lycopersicon esculentum</name>
    <dbReference type="NCBI Taxonomy" id="4081"/>
    <lineage>
        <taxon>Eukaryota</taxon>
        <taxon>Viridiplantae</taxon>
        <taxon>Streptophyta</taxon>
        <taxon>Embryophyta</taxon>
        <taxon>Tracheophyta</taxon>
        <taxon>Spermatophyta</taxon>
        <taxon>Magnoliopsida</taxon>
        <taxon>eudicotyledons</taxon>
        <taxon>Gunneridae</taxon>
        <taxon>Pentapetalae</taxon>
        <taxon>asterids</taxon>
        <taxon>lamiids</taxon>
        <taxon>Solanales</taxon>
        <taxon>Solanaceae</taxon>
        <taxon>Solanoideae</taxon>
        <taxon>Solaneae</taxon>
        <taxon>Solanum</taxon>
        <taxon>Solanum subgen. Lycopersicon</taxon>
    </lineage>
</organism>
<keyword evidence="2" id="KW-1185">Reference proteome</keyword>
<dbReference type="EnsemblPlants" id="Solyc05g051215.1.1">
    <property type="protein sequence ID" value="Solyc05g051215.1.1"/>
    <property type="gene ID" value="Solyc05g051215.1"/>
</dbReference>
<dbReference type="AlphaFoldDB" id="A0A3Q7GKX4"/>
<reference evidence="1" key="1">
    <citation type="journal article" date="2012" name="Nature">
        <title>The tomato genome sequence provides insights into fleshy fruit evolution.</title>
        <authorList>
            <consortium name="Tomato Genome Consortium"/>
        </authorList>
    </citation>
    <scope>NUCLEOTIDE SEQUENCE [LARGE SCALE GENOMIC DNA]</scope>
    <source>
        <strain evidence="1">cv. Heinz 1706</strain>
    </source>
</reference>